<dbReference type="SUPFAM" id="SSF52058">
    <property type="entry name" value="L domain-like"/>
    <property type="match status" value="1"/>
</dbReference>
<feature type="compositionally biased region" description="Polar residues" evidence="4">
    <location>
        <begin position="770"/>
        <end position="791"/>
    </location>
</feature>
<dbReference type="SMART" id="SM00800">
    <property type="entry name" value="uDENN"/>
    <property type="match status" value="1"/>
</dbReference>
<evidence type="ECO:0000259" key="5">
    <source>
        <dbReference type="PROSITE" id="PS50211"/>
    </source>
</evidence>
<dbReference type="PROSITE" id="PS51450">
    <property type="entry name" value="LRR"/>
    <property type="match status" value="2"/>
</dbReference>
<protein>
    <submittedName>
        <fullName evidence="6">Guanine nucleotide exchange factor</fullName>
    </submittedName>
</protein>
<dbReference type="SMART" id="SM00801">
    <property type="entry name" value="dDENN"/>
    <property type="match status" value="1"/>
</dbReference>
<dbReference type="Gene3D" id="3.30.450.200">
    <property type="match status" value="1"/>
</dbReference>
<dbReference type="Pfam" id="PF13855">
    <property type="entry name" value="LRR_8"/>
    <property type="match status" value="1"/>
</dbReference>
<feature type="compositionally biased region" description="Low complexity" evidence="4">
    <location>
        <begin position="638"/>
        <end position="655"/>
    </location>
</feature>
<feature type="region of interest" description="Disordered" evidence="4">
    <location>
        <begin position="711"/>
        <end position="730"/>
    </location>
</feature>
<dbReference type="PANTHER" id="PTHR15288:SF21">
    <property type="entry name" value="UDENN DOMAIN-CONTAINING PROTEIN"/>
    <property type="match status" value="1"/>
</dbReference>
<dbReference type="Gene3D" id="3.80.10.10">
    <property type="entry name" value="Ribonuclease Inhibitor"/>
    <property type="match status" value="2"/>
</dbReference>
<dbReference type="InterPro" id="IPR018794">
    <property type="entry name" value="UPF0538"/>
</dbReference>
<dbReference type="PANTHER" id="PTHR15288">
    <property type="entry name" value="DENN DOMAIN-CONTAINING PROTEIN 2"/>
    <property type="match status" value="1"/>
</dbReference>
<dbReference type="Pfam" id="PF03455">
    <property type="entry name" value="dDENN"/>
    <property type="match status" value="1"/>
</dbReference>
<dbReference type="PROSITE" id="PS50211">
    <property type="entry name" value="DENN"/>
    <property type="match status" value="1"/>
</dbReference>
<feature type="compositionally biased region" description="Low complexity" evidence="4">
    <location>
        <begin position="1293"/>
        <end position="1381"/>
    </location>
</feature>
<feature type="region of interest" description="Disordered" evidence="4">
    <location>
        <begin position="758"/>
        <end position="791"/>
    </location>
</feature>
<dbReference type="InterPro" id="IPR005112">
    <property type="entry name" value="dDENN_dom"/>
</dbReference>
<keyword evidence="7" id="KW-1185">Reference proteome</keyword>
<feature type="region of interest" description="Disordered" evidence="4">
    <location>
        <begin position="1293"/>
        <end position="1398"/>
    </location>
</feature>
<feature type="compositionally biased region" description="Low complexity" evidence="4">
    <location>
        <begin position="1922"/>
        <end position="1948"/>
    </location>
</feature>
<feature type="compositionally biased region" description="Polar residues" evidence="4">
    <location>
        <begin position="656"/>
        <end position="665"/>
    </location>
</feature>
<keyword evidence="2" id="KW-0677">Repeat</keyword>
<dbReference type="Gene3D" id="3.40.50.11500">
    <property type="match status" value="1"/>
</dbReference>
<dbReference type="EMBL" id="GL883013">
    <property type="protein sequence ID" value="EGG20095.1"/>
    <property type="molecule type" value="Genomic_DNA"/>
</dbReference>
<dbReference type="InterPro" id="IPR003591">
    <property type="entry name" value="Leu-rich_rpt_typical-subtyp"/>
</dbReference>
<feature type="region of interest" description="Disordered" evidence="4">
    <location>
        <begin position="562"/>
        <end position="581"/>
    </location>
</feature>
<dbReference type="Pfam" id="PF02141">
    <property type="entry name" value="DENN"/>
    <property type="match status" value="2"/>
</dbReference>
<dbReference type="STRING" id="1054147.F4PVT1"/>
<feature type="compositionally biased region" description="Low complexity" evidence="4">
    <location>
        <begin position="913"/>
        <end position="927"/>
    </location>
</feature>
<dbReference type="InterPro" id="IPR001611">
    <property type="entry name" value="Leu-rich_rpt"/>
</dbReference>
<feature type="compositionally biased region" description="Low complexity" evidence="4">
    <location>
        <begin position="1877"/>
        <end position="1886"/>
    </location>
</feature>
<reference evidence="7" key="1">
    <citation type="journal article" date="2011" name="Genome Res.">
        <title>Phylogeny-wide analysis of social amoeba genomes highlights ancient origins for complex intercellular communication.</title>
        <authorList>
            <person name="Heidel A.J."/>
            <person name="Lawal H.M."/>
            <person name="Felder M."/>
            <person name="Schilde C."/>
            <person name="Helps N.R."/>
            <person name="Tunggal B."/>
            <person name="Rivero F."/>
            <person name="John U."/>
            <person name="Schleicher M."/>
            <person name="Eichinger L."/>
            <person name="Platzer M."/>
            <person name="Noegel A.A."/>
            <person name="Schaap P."/>
            <person name="Gloeckner G."/>
        </authorList>
    </citation>
    <scope>NUCLEOTIDE SEQUENCE [LARGE SCALE GENOMIC DNA]</scope>
    <source>
        <strain evidence="7">SH3</strain>
    </source>
</reference>
<organism evidence="6 7">
    <name type="scientific">Cavenderia fasciculata</name>
    <name type="common">Slime mold</name>
    <name type="synonym">Dictyostelium fasciculatum</name>
    <dbReference type="NCBI Taxonomy" id="261658"/>
    <lineage>
        <taxon>Eukaryota</taxon>
        <taxon>Amoebozoa</taxon>
        <taxon>Evosea</taxon>
        <taxon>Eumycetozoa</taxon>
        <taxon>Dictyostelia</taxon>
        <taxon>Acytosteliales</taxon>
        <taxon>Cavenderiaceae</taxon>
        <taxon>Cavenderia</taxon>
    </lineage>
</organism>
<feature type="region of interest" description="Disordered" evidence="4">
    <location>
        <begin position="911"/>
        <end position="936"/>
    </location>
</feature>
<feature type="compositionally biased region" description="Polar residues" evidence="4">
    <location>
        <begin position="1828"/>
        <end position="1847"/>
    </location>
</feature>
<dbReference type="SMART" id="SM00799">
    <property type="entry name" value="DENN"/>
    <property type="match status" value="1"/>
</dbReference>
<dbReference type="OrthoDB" id="20611at2759"/>
<dbReference type="Pfam" id="PF03456">
    <property type="entry name" value="uDENN"/>
    <property type="match status" value="1"/>
</dbReference>
<feature type="compositionally biased region" description="Low complexity" evidence="4">
    <location>
        <begin position="1804"/>
        <end position="1827"/>
    </location>
</feature>
<feature type="region of interest" description="Disordered" evidence="4">
    <location>
        <begin position="638"/>
        <end position="665"/>
    </location>
</feature>
<feature type="compositionally biased region" description="Low complexity" evidence="4">
    <location>
        <begin position="1775"/>
        <end position="1789"/>
    </location>
</feature>
<name>F4PVT1_CACFS</name>
<evidence type="ECO:0000256" key="2">
    <source>
        <dbReference type="ARBA" id="ARBA00022737"/>
    </source>
</evidence>
<accession>F4PVT1</accession>
<feature type="compositionally biased region" description="Low complexity" evidence="4">
    <location>
        <begin position="1447"/>
        <end position="1467"/>
    </location>
</feature>
<dbReference type="KEGG" id="dfa:DFA_07212"/>
<dbReference type="InterPro" id="IPR037516">
    <property type="entry name" value="Tripartite_DENN"/>
</dbReference>
<feature type="region of interest" description="Disordered" evidence="4">
    <location>
        <begin position="1775"/>
        <end position="1847"/>
    </location>
</feature>
<dbReference type="FunFam" id="3.40.50.11500:FF:000004">
    <property type="entry name" value="DENN domain-containing protein 2C isoform X1"/>
    <property type="match status" value="1"/>
</dbReference>
<feature type="region of interest" description="Disordered" evidence="4">
    <location>
        <begin position="244"/>
        <end position="296"/>
    </location>
</feature>
<feature type="compositionally biased region" description="Low complexity" evidence="4">
    <location>
        <begin position="1097"/>
        <end position="1106"/>
    </location>
</feature>
<feature type="region of interest" description="Disordered" evidence="4">
    <location>
        <begin position="1415"/>
        <end position="1468"/>
    </location>
</feature>
<evidence type="ECO:0000256" key="3">
    <source>
        <dbReference type="SAM" id="Coils"/>
    </source>
</evidence>
<dbReference type="InterPro" id="IPR032675">
    <property type="entry name" value="LRR_dom_sf"/>
</dbReference>
<feature type="region of interest" description="Disordered" evidence="4">
    <location>
        <begin position="1006"/>
        <end position="1028"/>
    </location>
</feature>
<feature type="coiled-coil region" evidence="3">
    <location>
        <begin position="1028"/>
        <end position="1058"/>
    </location>
</feature>
<keyword evidence="3" id="KW-0175">Coiled coil</keyword>
<proteinExistence type="predicted"/>
<evidence type="ECO:0000256" key="1">
    <source>
        <dbReference type="ARBA" id="ARBA00022614"/>
    </source>
</evidence>
<dbReference type="RefSeq" id="XP_004367078.1">
    <property type="nucleotide sequence ID" value="XM_004367021.1"/>
</dbReference>
<feature type="region of interest" description="Disordered" evidence="4">
    <location>
        <begin position="1070"/>
        <end position="1106"/>
    </location>
</feature>
<dbReference type="InterPro" id="IPR051942">
    <property type="entry name" value="DENN_domain_containing_2"/>
</dbReference>
<dbReference type="SMART" id="SM00369">
    <property type="entry name" value="LRR_TYP"/>
    <property type="match status" value="5"/>
</dbReference>
<sequence length="2085" mass="227811">MSSEEQQQQQSNNGLVTVRVVKSLEYRNIKNLVLRDIDLNMKVSEFKEYVKNNEDRLTDCGVINETEISFFNLEDYNNFKANPKERKIEDESSINDVYKNGAGGIIPFVKDVYPPDQVDPNVPLFCFPEEIDNKAFMNQTYTPSKSSESFSFVLTDREGNQQFGFTRRIVTAVPTLGRIPESLCIISKHAWFSTFIAILEILEVRYRASMEEIHNFLAAALLSAIPAPGDTFTVYIYNNPFISASSSSSSSTSTTTSPSATTITGTRDRSLSTPNLTISTGGAGDPHHQSDKSSQPLPVSYQLKRPLATDKSSLHDGTLLPLIESLTSQKILSLFISLLFERRIIIYSENISRVSKFVNAAVSMIDPFVWQHIFIPILPRSLLDYVTAPMPFIIGIHSSLFPLIRKKPLSEIIYVDLDKDHVLPLPEDIALFPPQLLQPLKVCLDLQIADFKKNKHYDNKVIVDTFRKFFVTIMGTYRRFFLKDLDKRKSIFDKASFIDSQIINPAKFFTTFCSSQMFERFIAEREEYFFKGITPPGSFEKEVILYDLKHPVTASINNTLKNKEKEKEKEREKERLEKERAKSVAKANAYKTVLDPKRLSVLNPPKSNGLSVDRSFLSSLIGTNNNSSATVGSLTVVNTSTPSTSPSLPRAASPTMTRSTTMGSISSKAQTMTALEVGSLAPLTDVQLPIPAHIQQQQQQQKLQQQQQLLQQQQTSEQQGGVSLPKPKSHTNLASLASNIVQNAASITKSTSASFTLGHGQSLLPPNPTLPSGNQSLSSATHTGGSHSRTLSDVGNIILSVTKKSTQILSSGTTQPTKPIASDQTLNSNNVNTAATSNVIPPTTTAAANTTTTNNTVQIIQTHPNSPTRMGIGHRSLPFTLIHQKFSPNDPTRMTIEDIFNLFYPGQKPSNGTTTPVVTPHQPVTSTSGMKKSTSQEKNIFKIPELPDNISIPLSINKTNKNQFMTQASGSAGNINTQHATNTNSGIQLTASAPANPTIISSSYAVSDKSTLPPPPISAHSILHRRTHQRSVSEKELLEAEKEQLLLQQQQIQQVQQVQVQQQPMVVAAGGGGIQQPQPSLRLSSSSVPKPITTSSQLEQQQQQQQHLQPIVENVLQQQQQQQEHNGLPPLTSTVQLPIPVANVDHNPLPPLNTGAPVVVDLNTSGSSLIHRSGGTPMMCRTMSSNNFFDNNPLSTNIETSPAVVLASSTASCSSSNSNFFNECSLLGVPSSLPHIAGSTPLSTATSSVAALSSTSSLNSSYGSFTSAVLNNSNILSASGMMMMPPSAAMISAAAAAQQGQQQQHTQPQQQQQPQQPQQQQVSVPVSSTPVVPVSAAVASGGGVPSQQQQQQQQQQPNNNHSNASSFSSNQNVVTSSTSNVLPPLIPHGGSTTSLLPPPASLHSNHFFDQSPLSQSSFVDFGPPAPSLPGLNNNSNGPYNQMLASSTPPTYTQPQQVQPQQQPPVQQGENVSLEREMVKANIKECLKNEDTAIPLELDLNSLKLNKFPSELKKEIYRDKKKLVKAMIKKLDVSINKLNDFKWDLSSSFDQLDYLNLSGNPLSSLMTIGLPGSVYLKTITKIDVCGCKLLRVGQNDLRQLTNLAQLNLSNNEIGEIHPEALSCLAQLEDLNVSGNSSLKAIPEAVLKCRQITHLDVSGCSINELPHDLSPLAKMLELNLGNNNISEIPDSISLLVFLCRINLQDNNIRNLPLSIGKCRGIVSQMNGIILHGNPLDAEIKQLYNENPAKLAAYLERRYQLQGGDTLNFKLAAQYKHQQQQPAAATPTKSSPPLYPQSPPNTGYPIATTTSTTTSSNQANSAASSLQSNTPTTSVLSTSNGSSMASSPRSYKLSVSNEAWRELPNHIPGPKHNLGGGGSSASSSPISSSPMTNPLRLSQQYQQQQPPPSPLHHSAGGIRTQFQFSDSPSSSPSTPSPLSSSPQFMTQQQQQHPEDPTVTMMKENIYGMIKNEFRQNITSIYEKVNKSSNVKELIQFATIVRSIQSELDDIGKILAYKKIYLPNIEKNIGSNASETEKFNQLKQLVKSKIEICVIYSKHTIEHVDIQHSMSDLSFVYRVIKSLSNKLTL</sequence>
<dbReference type="InterPro" id="IPR005113">
    <property type="entry name" value="uDENN_dom"/>
</dbReference>
<feature type="compositionally biased region" description="Low complexity" evidence="4">
    <location>
        <begin position="244"/>
        <end position="264"/>
    </location>
</feature>
<dbReference type="GeneID" id="14872495"/>
<feature type="compositionally biased region" description="Low complexity" evidence="4">
    <location>
        <begin position="1075"/>
        <end position="1087"/>
    </location>
</feature>
<evidence type="ECO:0000313" key="7">
    <source>
        <dbReference type="Proteomes" id="UP000007797"/>
    </source>
</evidence>
<dbReference type="InterPro" id="IPR043153">
    <property type="entry name" value="DENN_C"/>
</dbReference>
<dbReference type="Proteomes" id="UP000007797">
    <property type="component" value="Unassembled WGS sequence"/>
</dbReference>
<feature type="compositionally biased region" description="Polar residues" evidence="4">
    <location>
        <begin position="1430"/>
        <end position="1446"/>
    </location>
</feature>
<feature type="region of interest" description="Disordered" evidence="4">
    <location>
        <begin position="1859"/>
        <end position="1890"/>
    </location>
</feature>
<feature type="domain" description="UDENN" evidence="5">
    <location>
        <begin position="89"/>
        <end position="532"/>
    </location>
</feature>
<evidence type="ECO:0000313" key="6">
    <source>
        <dbReference type="EMBL" id="EGG20095.1"/>
    </source>
</evidence>
<dbReference type="Pfam" id="PF10209">
    <property type="entry name" value="DUF2340"/>
    <property type="match status" value="1"/>
</dbReference>
<gene>
    <name evidence="6" type="ORF">DFA_07212</name>
</gene>
<feature type="compositionally biased region" description="Polar residues" evidence="4">
    <location>
        <begin position="271"/>
        <end position="280"/>
    </location>
</feature>
<feature type="region of interest" description="Disordered" evidence="4">
    <location>
        <begin position="1918"/>
        <end position="1953"/>
    </location>
</feature>
<dbReference type="InterPro" id="IPR001194">
    <property type="entry name" value="cDENN_dom"/>
</dbReference>
<keyword evidence="1" id="KW-0433">Leucine-rich repeat</keyword>
<evidence type="ECO:0000256" key="4">
    <source>
        <dbReference type="SAM" id="MobiDB-lite"/>
    </source>
</evidence>